<evidence type="ECO:0000256" key="1">
    <source>
        <dbReference type="SAM" id="MobiDB-lite"/>
    </source>
</evidence>
<feature type="compositionally biased region" description="Basic and acidic residues" evidence="1">
    <location>
        <begin position="24"/>
        <end position="36"/>
    </location>
</feature>
<evidence type="ECO:0000313" key="2">
    <source>
        <dbReference type="EMBL" id="JAT13491.1"/>
    </source>
</evidence>
<dbReference type="AlphaFoldDB" id="A0A1B6KQ08"/>
<feature type="non-terminal residue" evidence="2">
    <location>
        <position position="1"/>
    </location>
</feature>
<dbReference type="EMBL" id="GEBQ01026486">
    <property type="protein sequence ID" value="JAT13491.1"/>
    <property type="molecule type" value="Transcribed_RNA"/>
</dbReference>
<gene>
    <name evidence="2" type="ORF">g.50230</name>
</gene>
<protein>
    <submittedName>
        <fullName evidence="2">Uncharacterized protein</fullName>
    </submittedName>
</protein>
<sequence>NNVHEDGDFWEEAEGEPPPIEPPIDNKEGVMDKSDVNEEEDREDKKEDEKTENKNEEDKNEEDKNGEEENKIKTTSDKIDKSVGYVEKREDAESGEQIPKEVTDTQTQEAERVQIDEGQPDDSDRDNDPSENQENDEIKDYLPTNNERAENQAEQEGDEELENKQNEEEISYANSEENRKGLIKILGRSEMFEESLKGVVKVEKIGSEVLKDKNKVKERERGRRRT</sequence>
<feature type="region of interest" description="Disordered" evidence="1">
    <location>
        <begin position="1"/>
        <end position="179"/>
    </location>
</feature>
<name>A0A1B6KQ08_9HEMI</name>
<feature type="compositionally biased region" description="Acidic residues" evidence="1">
    <location>
        <begin position="118"/>
        <end position="137"/>
    </location>
</feature>
<proteinExistence type="predicted"/>
<feature type="compositionally biased region" description="Basic and acidic residues" evidence="1">
    <location>
        <begin position="43"/>
        <end position="115"/>
    </location>
</feature>
<feature type="non-terminal residue" evidence="2">
    <location>
        <position position="226"/>
    </location>
</feature>
<organism evidence="2">
    <name type="scientific">Graphocephala atropunctata</name>
    <dbReference type="NCBI Taxonomy" id="36148"/>
    <lineage>
        <taxon>Eukaryota</taxon>
        <taxon>Metazoa</taxon>
        <taxon>Ecdysozoa</taxon>
        <taxon>Arthropoda</taxon>
        <taxon>Hexapoda</taxon>
        <taxon>Insecta</taxon>
        <taxon>Pterygota</taxon>
        <taxon>Neoptera</taxon>
        <taxon>Paraneoptera</taxon>
        <taxon>Hemiptera</taxon>
        <taxon>Auchenorrhyncha</taxon>
        <taxon>Membracoidea</taxon>
        <taxon>Cicadellidae</taxon>
        <taxon>Cicadellinae</taxon>
        <taxon>Cicadellini</taxon>
        <taxon>Graphocephala</taxon>
    </lineage>
</organism>
<reference evidence="2" key="1">
    <citation type="submission" date="2015-11" db="EMBL/GenBank/DDBJ databases">
        <title>De novo transcriptome assembly of four potential Pierce s Disease insect vectors from Arizona vineyards.</title>
        <authorList>
            <person name="Tassone E.E."/>
        </authorList>
    </citation>
    <scope>NUCLEOTIDE SEQUENCE</scope>
</reference>
<accession>A0A1B6KQ08</accession>